<evidence type="ECO:0000313" key="9">
    <source>
        <dbReference type="Proteomes" id="UP000029445"/>
    </source>
</evidence>
<dbReference type="InterPro" id="IPR007667">
    <property type="entry name" value="Hypoxia_induced_domain"/>
</dbReference>
<dbReference type="PANTHER" id="PTHR28018">
    <property type="entry name" value="RESPIRATORY SUPERCOMPLEX FACTOR 2, MITOCHONDRIAL"/>
    <property type="match status" value="1"/>
</dbReference>
<organism evidence="8 9">
    <name type="scientific">Cryptococcus deuterogattii (strain R265)</name>
    <name type="common">Cryptococcus gattii VGII (strain R265)</name>
    <dbReference type="NCBI Taxonomy" id="294750"/>
    <lineage>
        <taxon>Eukaryota</taxon>
        <taxon>Fungi</taxon>
        <taxon>Dikarya</taxon>
        <taxon>Basidiomycota</taxon>
        <taxon>Agaricomycotina</taxon>
        <taxon>Tremellomycetes</taxon>
        <taxon>Tremellales</taxon>
        <taxon>Cryptococcaceae</taxon>
        <taxon>Cryptococcus</taxon>
        <taxon>Cryptococcus gattii species complex</taxon>
    </lineage>
</organism>
<sequence length="259" mass="28294">MDEETTSRDSFAATSPDTPSSPCNPTSSSIEDDRKLYYNEALKGGFRGALLAAAITGTSYFVFAKRSPTFRSLPLPAKAFAGVVISVPCIFISAERSALAYERAQWSGVGQKEIERNLERQSEKWGKMTQMEKAKNWASVHKYSLISAAWVGSLGLAFGIVARNPYQSTAQKIVQARMWAQGLTVGLLVGGALLAGANSNPPDEFSKVREGDHSWRDILELDEHLTKEERAQLHGNADPKKLKEIHEAALKRKAAAGKP</sequence>
<dbReference type="KEGG" id="cdeu:CNBG_1902"/>
<keyword evidence="4 6" id="KW-0472">Membrane</keyword>
<protein>
    <submittedName>
        <fullName evidence="8">Mitochondrial protein</fullName>
    </submittedName>
</protein>
<dbReference type="GO" id="GO:0033617">
    <property type="term" value="P:mitochondrial respiratory chain complex IV assembly"/>
    <property type="evidence" value="ECO:0007669"/>
    <property type="project" value="TreeGrafter"/>
</dbReference>
<gene>
    <name evidence="8" type="ORF">CNBG_1902</name>
</gene>
<evidence type="ECO:0000256" key="4">
    <source>
        <dbReference type="ARBA" id="ARBA00023136"/>
    </source>
</evidence>
<feature type="transmembrane region" description="Helical" evidence="6">
    <location>
        <begin position="178"/>
        <end position="197"/>
    </location>
</feature>
<name>A0A095C8W3_CRYD2</name>
<dbReference type="AlphaFoldDB" id="A0A095C8W3"/>
<evidence type="ECO:0000256" key="1">
    <source>
        <dbReference type="ARBA" id="ARBA00004173"/>
    </source>
</evidence>
<dbReference type="Proteomes" id="UP000029445">
    <property type="component" value="Chromosome 5"/>
</dbReference>
<dbReference type="HOGENOM" id="CLU_079101_3_0_1"/>
<dbReference type="GO" id="GO:0005739">
    <property type="term" value="C:mitochondrion"/>
    <property type="evidence" value="ECO:0007669"/>
    <property type="project" value="UniProtKB-SubCell"/>
</dbReference>
<evidence type="ECO:0000256" key="6">
    <source>
        <dbReference type="SAM" id="Phobius"/>
    </source>
</evidence>
<evidence type="ECO:0000313" key="8">
    <source>
        <dbReference type="EMBL" id="KGB76064.1"/>
    </source>
</evidence>
<feature type="transmembrane region" description="Helical" evidence="6">
    <location>
        <begin position="75"/>
        <end position="94"/>
    </location>
</feature>
<dbReference type="GeneID" id="88178288"/>
<dbReference type="InterPro" id="IPR040153">
    <property type="entry name" value="Rcf2"/>
</dbReference>
<keyword evidence="9" id="KW-1185">Reference proteome</keyword>
<dbReference type="STRING" id="294750.A0A095C8W3"/>
<reference evidence="8 9" key="1">
    <citation type="journal article" date="2011" name="MBio">
        <title>Genome variation in Cryptococcus gattii, an emerging pathogen of immunocompetent hosts.</title>
        <authorList>
            <person name="D'Souza C.A."/>
            <person name="Kronstad J.W."/>
            <person name="Taylor G."/>
            <person name="Warren R."/>
            <person name="Yuen M."/>
            <person name="Hu G."/>
            <person name="Jung W.H."/>
            <person name="Sham A."/>
            <person name="Kidd S.E."/>
            <person name="Tangen K."/>
            <person name="Lee N."/>
            <person name="Zeilmaker T."/>
            <person name="Sawkins J."/>
            <person name="McVicker G."/>
            <person name="Shah S."/>
            <person name="Gnerre S."/>
            <person name="Griggs A."/>
            <person name="Zeng Q."/>
            <person name="Bartlett K."/>
            <person name="Li W."/>
            <person name="Wang X."/>
            <person name="Heitman J."/>
            <person name="Stajich J.E."/>
            <person name="Fraser J.A."/>
            <person name="Meyer W."/>
            <person name="Carter D."/>
            <person name="Schein J."/>
            <person name="Krzywinski M."/>
            <person name="Kwon-Chung K.J."/>
            <person name="Varma A."/>
            <person name="Wang J."/>
            <person name="Brunham R."/>
            <person name="Fyfe M."/>
            <person name="Ouellette B.F."/>
            <person name="Siddiqui A."/>
            <person name="Marra M."/>
            <person name="Jones S."/>
            <person name="Holt R."/>
            <person name="Birren B.W."/>
            <person name="Galagan J.E."/>
            <person name="Cuomo C.A."/>
        </authorList>
    </citation>
    <scope>NUCLEOTIDE SEQUENCE [LARGE SCALE GENOMIC DNA]</scope>
    <source>
        <strain evidence="8 9">R265</strain>
    </source>
</reference>
<feature type="transmembrane region" description="Helical" evidence="6">
    <location>
        <begin position="44"/>
        <end position="63"/>
    </location>
</feature>
<keyword evidence="2 6" id="KW-0812">Transmembrane</keyword>
<feature type="region of interest" description="Disordered" evidence="5">
    <location>
        <begin position="1"/>
        <end position="30"/>
    </location>
</feature>
<keyword evidence="3 6" id="KW-1133">Transmembrane helix</keyword>
<dbReference type="PROSITE" id="PS51503">
    <property type="entry name" value="HIG1"/>
    <property type="match status" value="1"/>
</dbReference>
<dbReference type="OMA" id="LWMDMVE"/>
<feature type="domain" description="HIG1" evidence="7">
    <location>
        <begin position="115"/>
        <end position="206"/>
    </location>
</feature>
<reference evidence="8 9" key="2">
    <citation type="journal article" date="2018" name="Proc. Natl. Acad. Sci.">
        <title>RNAi is a critical determinant of centromere evolution in closely related fungi.</title>
        <authorList>
            <person name="Yadav V."/>
            <person name="Sun S."/>
            <person name="Billmyre R.B."/>
            <person name="Thimmappa B.C."/>
            <person name="Shea T."/>
            <person name="Lintner R."/>
            <person name="Bakkeren G."/>
            <person name="Cuomo C.A."/>
            <person name="Heitman J."/>
            <person name="Sanyal K."/>
        </authorList>
    </citation>
    <scope>NUCLEOTIDE SEQUENCE [LARGE SCALE GENOMIC DNA]</scope>
    <source>
        <strain evidence="8 9">R265</strain>
    </source>
</reference>
<evidence type="ECO:0000256" key="2">
    <source>
        <dbReference type="ARBA" id="ARBA00022692"/>
    </source>
</evidence>
<feature type="compositionally biased region" description="Low complexity" evidence="5">
    <location>
        <begin position="14"/>
        <end position="29"/>
    </location>
</feature>
<comment type="subcellular location">
    <subcellularLocation>
        <location evidence="1">Mitochondrion</location>
    </subcellularLocation>
</comment>
<dbReference type="EMBL" id="CP025763">
    <property type="protein sequence ID" value="KGB76064.1"/>
    <property type="molecule type" value="Genomic_DNA"/>
</dbReference>
<dbReference type="VEuPathDB" id="FungiDB:CNBG_1902"/>
<evidence type="ECO:0000259" key="7">
    <source>
        <dbReference type="PROSITE" id="PS51503"/>
    </source>
</evidence>
<dbReference type="OrthoDB" id="1915122at2759"/>
<dbReference type="PANTHER" id="PTHR28018:SF3">
    <property type="entry name" value="RESPIRATORY SUPERCOMPLEX FACTOR 2, MITOCHONDRIAL"/>
    <property type="match status" value="1"/>
</dbReference>
<evidence type="ECO:0000256" key="3">
    <source>
        <dbReference type="ARBA" id="ARBA00022989"/>
    </source>
</evidence>
<dbReference type="Pfam" id="PF04588">
    <property type="entry name" value="HIG_1_N"/>
    <property type="match status" value="1"/>
</dbReference>
<feature type="transmembrane region" description="Helical" evidence="6">
    <location>
        <begin position="143"/>
        <end position="166"/>
    </location>
</feature>
<proteinExistence type="predicted"/>
<evidence type="ECO:0000256" key="5">
    <source>
        <dbReference type="SAM" id="MobiDB-lite"/>
    </source>
</evidence>
<accession>A0A095C8W3</accession>
<dbReference type="RefSeq" id="XP_062881969.1">
    <property type="nucleotide sequence ID" value="XM_063026014.1"/>
</dbReference>